<keyword evidence="1" id="KW-0175">Coiled coil</keyword>
<organism evidence="3 4">
    <name type="scientific">Maioricimonas rarisocia</name>
    <dbReference type="NCBI Taxonomy" id="2528026"/>
    <lineage>
        <taxon>Bacteria</taxon>
        <taxon>Pseudomonadati</taxon>
        <taxon>Planctomycetota</taxon>
        <taxon>Planctomycetia</taxon>
        <taxon>Planctomycetales</taxon>
        <taxon>Planctomycetaceae</taxon>
        <taxon>Maioricimonas</taxon>
    </lineage>
</organism>
<dbReference type="EMBL" id="CP036275">
    <property type="protein sequence ID" value="QDU37508.1"/>
    <property type="molecule type" value="Genomic_DNA"/>
</dbReference>
<evidence type="ECO:0000256" key="1">
    <source>
        <dbReference type="SAM" id="Coils"/>
    </source>
</evidence>
<dbReference type="Proteomes" id="UP000320496">
    <property type="component" value="Chromosome"/>
</dbReference>
<dbReference type="AlphaFoldDB" id="A0A517Z4V4"/>
<dbReference type="KEGG" id="mri:Mal4_18220"/>
<dbReference type="OrthoDB" id="291597at2"/>
<sequence>MSGLLRMGGVGGRLLMGLVLLPLSSGAVTAGERVTVDTPKRAWGTEQLLGEPDTMVAGDIQTAWASLTPDEKREWIIVGYENAVAARTLSIHETYNPGAVDRVTAFDSEGNEVVAWEGEDPTPKGSGKGISVIPIRLDFPVQRVKIYINSPAVSGWNEIDAVGLTSAEGETQWAVEAEASTTYAAQSVAVVEASDSVMMQRIEALDAEVKSLRAEVERLKAIEAELKEIKKLLQDR</sequence>
<dbReference type="InterPro" id="IPR058897">
    <property type="entry name" value="PAPPA_SD_C"/>
</dbReference>
<dbReference type="RefSeq" id="WP_145368382.1">
    <property type="nucleotide sequence ID" value="NZ_CP036275.1"/>
</dbReference>
<evidence type="ECO:0000313" key="3">
    <source>
        <dbReference type="EMBL" id="QDU37508.1"/>
    </source>
</evidence>
<reference evidence="3 4" key="1">
    <citation type="submission" date="2019-02" db="EMBL/GenBank/DDBJ databases">
        <title>Deep-cultivation of Planctomycetes and their phenomic and genomic characterization uncovers novel biology.</title>
        <authorList>
            <person name="Wiegand S."/>
            <person name="Jogler M."/>
            <person name="Boedeker C."/>
            <person name="Pinto D."/>
            <person name="Vollmers J."/>
            <person name="Rivas-Marin E."/>
            <person name="Kohn T."/>
            <person name="Peeters S.H."/>
            <person name="Heuer A."/>
            <person name="Rast P."/>
            <person name="Oberbeckmann S."/>
            <person name="Bunk B."/>
            <person name="Jeske O."/>
            <person name="Meyerdierks A."/>
            <person name="Storesund J.E."/>
            <person name="Kallscheuer N."/>
            <person name="Luecker S."/>
            <person name="Lage O.M."/>
            <person name="Pohl T."/>
            <person name="Merkel B.J."/>
            <person name="Hornburger P."/>
            <person name="Mueller R.-W."/>
            <person name="Bruemmer F."/>
            <person name="Labrenz M."/>
            <person name="Spormann A.M."/>
            <person name="Op den Camp H."/>
            <person name="Overmann J."/>
            <person name="Amann R."/>
            <person name="Jetten M.S.M."/>
            <person name="Mascher T."/>
            <person name="Medema M.H."/>
            <person name="Devos D.P."/>
            <person name="Kaster A.-K."/>
            <person name="Ovreas L."/>
            <person name="Rohde M."/>
            <person name="Galperin M.Y."/>
            <person name="Jogler C."/>
        </authorList>
    </citation>
    <scope>NUCLEOTIDE SEQUENCE [LARGE SCALE GENOMIC DNA]</scope>
    <source>
        <strain evidence="3 4">Mal4</strain>
    </source>
</reference>
<evidence type="ECO:0000313" key="4">
    <source>
        <dbReference type="Proteomes" id="UP000320496"/>
    </source>
</evidence>
<proteinExistence type="predicted"/>
<accession>A0A517Z4V4</accession>
<protein>
    <recommendedName>
        <fullName evidence="2">Pappalysin-1 SD scarf domain-containing protein</fullName>
    </recommendedName>
</protein>
<keyword evidence="4" id="KW-1185">Reference proteome</keyword>
<evidence type="ECO:0000259" key="2">
    <source>
        <dbReference type="Pfam" id="PF25900"/>
    </source>
</evidence>
<dbReference type="Pfam" id="PF25900">
    <property type="entry name" value="PAPPA"/>
    <property type="match status" value="1"/>
</dbReference>
<feature type="coiled-coil region" evidence="1">
    <location>
        <begin position="202"/>
        <end position="236"/>
    </location>
</feature>
<gene>
    <name evidence="3" type="ORF">Mal4_18220</name>
</gene>
<name>A0A517Z4V4_9PLAN</name>
<feature type="domain" description="Pappalysin-1 SD scarf" evidence="2">
    <location>
        <begin position="36"/>
        <end position="171"/>
    </location>
</feature>